<reference evidence="3" key="2">
    <citation type="submission" date="2023-05" db="EMBL/GenBank/DDBJ databases">
        <authorList>
            <consortium name="Lawrence Berkeley National Laboratory"/>
            <person name="Steindorff A."/>
            <person name="Hensen N."/>
            <person name="Bonometti L."/>
            <person name="Westerberg I."/>
            <person name="Brannstrom I.O."/>
            <person name="Guillou S."/>
            <person name="Cros-Aarteil S."/>
            <person name="Calhoun S."/>
            <person name="Haridas S."/>
            <person name="Kuo A."/>
            <person name="Mondo S."/>
            <person name="Pangilinan J."/>
            <person name="Riley R."/>
            <person name="Labutti K."/>
            <person name="Andreopoulos B."/>
            <person name="Lipzen A."/>
            <person name="Chen C."/>
            <person name="Yanf M."/>
            <person name="Daum C."/>
            <person name="Ng V."/>
            <person name="Clum A."/>
            <person name="Ohm R."/>
            <person name="Martin F."/>
            <person name="Silar P."/>
            <person name="Natvig D."/>
            <person name="Lalanne C."/>
            <person name="Gautier V."/>
            <person name="Ament-Velasquez S.L."/>
            <person name="Kruys A."/>
            <person name="Hutchinson M.I."/>
            <person name="Powell A.J."/>
            <person name="Barry K."/>
            <person name="Miller A.N."/>
            <person name="Grigoriev I.V."/>
            <person name="Debuchy R."/>
            <person name="Gladieux P."/>
            <person name="Thoren M.H."/>
            <person name="Johannesson H."/>
        </authorList>
    </citation>
    <scope>NUCLEOTIDE SEQUENCE</scope>
    <source>
        <strain evidence="3">CBS 123565</strain>
    </source>
</reference>
<evidence type="ECO:0000313" key="4">
    <source>
        <dbReference type="Proteomes" id="UP001304895"/>
    </source>
</evidence>
<dbReference type="EMBL" id="MU853450">
    <property type="protein sequence ID" value="KAK4129882.1"/>
    <property type="molecule type" value="Genomic_DNA"/>
</dbReference>
<gene>
    <name evidence="3" type="ORF">BT67DRAFT_132363</name>
    <name evidence="2" type="ORF">BT67DRAFT_266779</name>
</gene>
<organism evidence="3 4">
    <name type="scientific">Trichocladium antarcticum</name>
    <dbReference type="NCBI Taxonomy" id="1450529"/>
    <lineage>
        <taxon>Eukaryota</taxon>
        <taxon>Fungi</taxon>
        <taxon>Dikarya</taxon>
        <taxon>Ascomycota</taxon>
        <taxon>Pezizomycotina</taxon>
        <taxon>Sordariomycetes</taxon>
        <taxon>Sordariomycetidae</taxon>
        <taxon>Sordariales</taxon>
        <taxon>Chaetomiaceae</taxon>
        <taxon>Trichocladium</taxon>
    </lineage>
</organism>
<feature type="region of interest" description="Disordered" evidence="1">
    <location>
        <begin position="77"/>
        <end position="99"/>
    </location>
</feature>
<sequence>MPIPLPPFPAARIPPFGSALLPQLPDPRADAHQQRAHALQLGLERAVARDEVLLDAGGGLVVGRGGGGGGGCGGGCEGGEEGLHAPETADAGRGGGLAGREGVQGRGEVGVAGGCGGVGVGRLPLCGEGGDGLGGGWMVSLERGERGGW</sequence>
<dbReference type="EMBL" id="MU853402">
    <property type="protein sequence ID" value="KAK4138106.1"/>
    <property type="molecule type" value="Genomic_DNA"/>
</dbReference>
<proteinExistence type="predicted"/>
<dbReference type="AlphaFoldDB" id="A0AAN6UUK8"/>
<evidence type="ECO:0000313" key="3">
    <source>
        <dbReference type="EMBL" id="KAK4138106.1"/>
    </source>
</evidence>
<dbReference type="Proteomes" id="UP001304895">
    <property type="component" value="Unassembled WGS sequence"/>
</dbReference>
<accession>A0AAN6UUK8</accession>
<reference evidence="3" key="1">
    <citation type="journal article" date="2023" name="Mol. Phylogenet. Evol.">
        <title>Genome-scale phylogeny and comparative genomics of the fungal order Sordariales.</title>
        <authorList>
            <person name="Hensen N."/>
            <person name="Bonometti L."/>
            <person name="Westerberg I."/>
            <person name="Brannstrom I.O."/>
            <person name="Guillou S."/>
            <person name="Cros-Aarteil S."/>
            <person name="Calhoun S."/>
            <person name="Haridas S."/>
            <person name="Kuo A."/>
            <person name="Mondo S."/>
            <person name="Pangilinan J."/>
            <person name="Riley R."/>
            <person name="LaButti K."/>
            <person name="Andreopoulos B."/>
            <person name="Lipzen A."/>
            <person name="Chen C."/>
            <person name="Yan M."/>
            <person name="Daum C."/>
            <person name="Ng V."/>
            <person name="Clum A."/>
            <person name="Steindorff A."/>
            <person name="Ohm R.A."/>
            <person name="Martin F."/>
            <person name="Silar P."/>
            <person name="Natvig D.O."/>
            <person name="Lalanne C."/>
            <person name="Gautier V."/>
            <person name="Ament-Velasquez S.L."/>
            <person name="Kruys A."/>
            <person name="Hutchinson M.I."/>
            <person name="Powell A.J."/>
            <person name="Barry K."/>
            <person name="Miller A.N."/>
            <person name="Grigoriev I.V."/>
            <person name="Debuchy R."/>
            <person name="Gladieux P."/>
            <person name="Hiltunen Thoren M."/>
            <person name="Johannesson H."/>
        </authorList>
    </citation>
    <scope>NUCLEOTIDE SEQUENCE</scope>
    <source>
        <strain evidence="3">CBS 123565</strain>
    </source>
</reference>
<name>A0AAN6UUK8_9PEZI</name>
<evidence type="ECO:0000313" key="2">
    <source>
        <dbReference type="EMBL" id="KAK4129882.1"/>
    </source>
</evidence>
<feature type="non-terminal residue" evidence="3">
    <location>
        <position position="149"/>
    </location>
</feature>
<keyword evidence="4" id="KW-1185">Reference proteome</keyword>
<protein>
    <submittedName>
        <fullName evidence="3">Uncharacterized protein</fullName>
    </submittedName>
</protein>
<evidence type="ECO:0000256" key="1">
    <source>
        <dbReference type="SAM" id="MobiDB-lite"/>
    </source>
</evidence>
<comment type="caution">
    <text evidence="3">The sequence shown here is derived from an EMBL/GenBank/DDBJ whole genome shotgun (WGS) entry which is preliminary data.</text>
</comment>